<feature type="signal peptide" evidence="4">
    <location>
        <begin position="1"/>
        <end position="20"/>
    </location>
</feature>
<evidence type="ECO:0000256" key="4">
    <source>
        <dbReference type="SAM" id="SignalP"/>
    </source>
</evidence>
<dbReference type="InterPro" id="IPR011992">
    <property type="entry name" value="EF-hand-dom_pair"/>
</dbReference>
<dbReference type="AlphaFoldDB" id="A0AAJ6QLV0"/>
<dbReference type="InterPro" id="IPR052110">
    <property type="entry name" value="MCFD2-like"/>
</dbReference>
<name>A0AAJ6QLV0_9ACAR</name>
<dbReference type="Proteomes" id="UP000694867">
    <property type="component" value="Unplaced"/>
</dbReference>
<reference evidence="6" key="1">
    <citation type="submission" date="2025-08" db="UniProtKB">
        <authorList>
            <consortium name="RefSeq"/>
        </authorList>
    </citation>
    <scope>IDENTIFICATION</scope>
</reference>
<dbReference type="PROSITE" id="PS00018">
    <property type="entry name" value="EF_HAND_1"/>
    <property type="match status" value="2"/>
</dbReference>
<dbReference type="RefSeq" id="XP_003737026.1">
    <property type="nucleotide sequence ID" value="XM_003736978.2"/>
</dbReference>
<protein>
    <submittedName>
        <fullName evidence="6">Multiple coagulation factor deficiency protein 2</fullName>
    </submittedName>
</protein>
<feature type="chain" id="PRO_5042573654" evidence="4">
    <location>
        <begin position="21"/>
        <end position="151"/>
    </location>
</feature>
<dbReference type="SUPFAM" id="SSF47473">
    <property type="entry name" value="EF-hand"/>
    <property type="match status" value="1"/>
</dbReference>
<evidence type="ECO:0000256" key="3">
    <source>
        <dbReference type="ARBA" id="ARBA00022837"/>
    </source>
</evidence>
<organism evidence="5 6">
    <name type="scientific">Galendromus occidentalis</name>
    <name type="common">western predatory mite</name>
    <dbReference type="NCBI Taxonomy" id="34638"/>
    <lineage>
        <taxon>Eukaryota</taxon>
        <taxon>Metazoa</taxon>
        <taxon>Ecdysozoa</taxon>
        <taxon>Arthropoda</taxon>
        <taxon>Chelicerata</taxon>
        <taxon>Arachnida</taxon>
        <taxon>Acari</taxon>
        <taxon>Parasitiformes</taxon>
        <taxon>Mesostigmata</taxon>
        <taxon>Gamasina</taxon>
        <taxon>Phytoseioidea</taxon>
        <taxon>Phytoseiidae</taxon>
        <taxon>Typhlodrominae</taxon>
        <taxon>Galendromus</taxon>
    </lineage>
</organism>
<dbReference type="PANTHER" id="PTHR23104">
    <property type="entry name" value="MULTIPLE COAGULATION FACTOR DEFICIENCY PROTEIN 2 NEURAL STEM CELL DERIVED NEURONAL SURVIVAL PROTEIN"/>
    <property type="match status" value="1"/>
</dbReference>
<gene>
    <name evidence="6" type="primary">LOC100906285</name>
</gene>
<dbReference type="PANTHER" id="PTHR23104:SF1">
    <property type="entry name" value="EF-HAND DOMAIN-CONTAINING PROTEIN"/>
    <property type="match status" value="1"/>
</dbReference>
<dbReference type="InterPro" id="IPR018247">
    <property type="entry name" value="EF_Hand_1_Ca_BS"/>
</dbReference>
<accession>A0AAJ6QLV0</accession>
<proteinExistence type="predicted"/>
<evidence type="ECO:0000256" key="2">
    <source>
        <dbReference type="ARBA" id="ARBA00022737"/>
    </source>
</evidence>
<sequence>MFALIRFFLCWTVVSQLTSADNNATGAPTTMSPEQIEEFKRKYSAEKLILDEHIKEDLKNLISLEGAGALTEQEAIFYALRMHDFDQNNQLDGLEILTLISHAGHVSGEKVAVAVDEFLKFDNNADGYVNYGEWIQGSKARRERTTQGGSR</sequence>
<keyword evidence="3" id="KW-0106">Calcium</keyword>
<keyword evidence="2" id="KW-0677">Repeat</keyword>
<dbReference type="Gene3D" id="1.10.238.10">
    <property type="entry name" value="EF-hand"/>
    <property type="match status" value="1"/>
</dbReference>
<evidence type="ECO:0000313" key="5">
    <source>
        <dbReference type="Proteomes" id="UP000694867"/>
    </source>
</evidence>
<keyword evidence="5" id="KW-1185">Reference proteome</keyword>
<keyword evidence="1 4" id="KW-0732">Signal</keyword>
<evidence type="ECO:0000256" key="1">
    <source>
        <dbReference type="ARBA" id="ARBA00022729"/>
    </source>
</evidence>
<evidence type="ECO:0000313" key="6">
    <source>
        <dbReference type="RefSeq" id="XP_003737026.1"/>
    </source>
</evidence>
<dbReference type="KEGG" id="goe:100906285"/>
<dbReference type="GeneID" id="100906285"/>